<dbReference type="Proteomes" id="UP001465976">
    <property type="component" value="Unassembled WGS sequence"/>
</dbReference>
<sequence>MAEVCSRWRKIALSTPQLWAVITIYNPLPTKALIDLLPVHLERSREALLDVEVDTQGFAGPNADASQRLLGILEPHSYRIRRLKLHYLDGNVWERFRLDRAETTRNLECLEFRAWGSNHLLDNIRKSSFPRLTSLAILDIHSIIAKAHFPWHQLLTLYYDIHSIQAATFSDVLQECNRLTSLTICVRSRVGESDIPSRLRSGIMVQLDSLTSLTLRVAKGPGRTRGVMEVLSILSSGASLTSLSIEGIFSLAEFQQADEAEGEFLDALMEFLRRSKRIESITRLKVNDILADSDVIGLLLSLPALRSFEFSELKLAPASSQQGLSKLDRQSLVLTWMGECFSQGERAEEGVTAILSRLEELFIAVSKSWYEADKLLAGFTSIVHSRPCLHSAVVMVPGPMLPDAIANEAREHLDRLEMLQATRSTAIKVLRDSEILLGMGRLA</sequence>
<evidence type="ECO:0000313" key="2">
    <source>
        <dbReference type="Proteomes" id="UP001465976"/>
    </source>
</evidence>
<dbReference type="Gene3D" id="3.80.10.10">
    <property type="entry name" value="Ribonuclease Inhibitor"/>
    <property type="match status" value="1"/>
</dbReference>
<reference evidence="1 2" key="1">
    <citation type="submission" date="2024-02" db="EMBL/GenBank/DDBJ databases">
        <title>A draft genome for the cacao thread blight pathogen Marasmius crinis-equi.</title>
        <authorList>
            <person name="Cohen S.P."/>
            <person name="Baruah I.K."/>
            <person name="Amoako-Attah I."/>
            <person name="Bukari Y."/>
            <person name="Meinhardt L.W."/>
            <person name="Bailey B.A."/>
        </authorList>
    </citation>
    <scope>NUCLEOTIDE SEQUENCE [LARGE SCALE GENOMIC DNA]</scope>
    <source>
        <strain evidence="1 2">GH-76</strain>
    </source>
</reference>
<keyword evidence="2" id="KW-1185">Reference proteome</keyword>
<dbReference type="InterPro" id="IPR032675">
    <property type="entry name" value="LRR_dom_sf"/>
</dbReference>
<gene>
    <name evidence="1" type="ORF">V5O48_010892</name>
</gene>
<accession>A0ABR3F744</accession>
<dbReference type="SUPFAM" id="SSF52047">
    <property type="entry name" value="RNI-like"/>
    <property type="match status" value="1"/>
</dbReference>
<dbReference type="EMBL" id="JBAHYK010000828">
    <property type="protein sequence ID" value="KAL0571070.1"/>
    <property type="molecule type" value="Genomic_DNA"/>
</dbReference>
<evidence type="ECO:0008006" key="3">
    <source>
        <dbReference type="Google" id="ProtNLM"/>
    </source>
</evidence>
<protein>
    <recommendedName>
        <fullName evidence="3">F-box domain-containing protein</fullName>
    </recommendedName>
</protein>
<proteinExistence type="predicted"/>
<organism evidence="1 2">
    <name type="scientific">Marasmius crinis-equi</name>
    <dbReference type="NCBI Taxonomy" id="585013"/>
    <lineage>
        <taxon>Eukaryota</taxon>
        <taxon>Fungi</taxon>
        <taxon>Dikarya</taxon>
        <taxon>Basidiomycota</taxon>
        <taxon>Agaricomycotina</taxon>
        <taxon>Agaricomycetes</taxon>
        <taxon>Agaricomycetidae</taxon>
        <taxon>Agaricales</taxon>
        <taxon>Marasmiineae</taxon>
        <taxon>Marasmiaceae</taxon>
        <taxon>Marasmius</taxon>
    </lineage>
</organism>
<evidence type="ECO:0000313" key="1">
    <source>
        <dbReference type="EMBL" id="KAL0571070.1"/>
    </source>
</evidence>
<name>A0ABR3F744_9AGAR</name>
<comment type="caution">
    <text evidence="1">The sequence shown here is derived from an EMBL/GenBank/DDBJ whole genome shotgun (WGS) entry which is preliminary data.</text>
</comment>